<proteinExistence type="predicted"/>
<feature type="region of interest" description="Disordered" evidence="1">
    <location>
        <begin position="1"/>
        <end position="27"/>
    </location>
</feature>
<dbReference type="Proteomes" id="UP001271723">
    <property type="component" value="Unassembled WGS sequence"/>
</dbReference>
<sequence>MRDQDLTNAEIERRMADAAQAEEEGRFRDASGLYDQLGKDIQAHHGRFDARALDAFEGVARAIRKGAEDPAVG</sequence>
<feature type="compositionally biased region" description="Basic and acidic residues" evidence="1">
    <location>
        <begin position="1"/>
        <end position="16"/>
    </location>
</feature>
<organism evidence="2 3">
    <name type="scientific">Streptomyces griseiscabiei</name>
    <dbReference type="NCBI Taxonomy" id="2993540"/>
    <lineage>
        <taxon>Bacteria</taxon>
        <taxon>Bacillati</taxon>
        <taxon>Actinomycetota</taxon>
        <taxon>Actinomycetes</taxon>
        <taxon>Kitasatosporales</taxon>
        <taxon>Streptomycetaceae</taxon>
        <taxon>Streptomyces</taxon>
    </lineage>
</organism>
<accession>A0ABU4LIQ6</accession>
<evidence type="ECO:0000256" key="1">
    <source>
        <dbReference type="SAM" id="MobiDB-lite"/>
    </source>
</evidence>
<gene>
    <name evidence="2" type="ORF">PV517_44390</name>
</gene>
<evidence type="ECO:0000313" key="2">
    <source>
        <dbReference type="EMBL" id="MDX2915695.1"/>
    </source>
</evidence>
<reference evidence="2 3" key="1">
    <citation type="journal article" date="2023" name="Microb. Genom.">
        <title>Mesoterricola silvestris gen. nov., sp. nov., Mesoterricola sediminis sp. nov., Geothrix oryzae sp. nov., Geothrix edaphica sp. nov., Geothrix rubra sp. nov., and Geothrix limicola sp. nov., six novel members of Acidobacteriota isolated from soils.</title>
        <authorList>
            <person name="Weisberg A.J."/>
            <person name="Pearce E."/>
            <person name="Kramer C.G."/>
            <person name="Chang J.H."/>
            <person name="Clarke C.R."/>
        </authorList>
    </citation>
    <scope>NUCLEOTIDE SEQUENCE [LARGE SCALE GENOMIC DNA]</scope>
    <source>
        <strain evidence="2 3">NRRL_B-2795</strain>
    </source>
</reference>
<keyword evidence="3" id="KW-1185">Reference proteome</keyword>
<evidence type="ECO:0000313" key="3">
    <source>
        <dbReference type="Proteomes" id="UP001271723"/>
    </source>
</evidence>
<dbReference type="RefSeq" id="WP_060880651.1">
    <property type="nucleotide sequence ID" value="NZ_JAGJBZ010000005.1"/>
</dbReference>
<dbReference type="EMBL" id="JARAVY010000032">
    <property type="protein sequence ID" value="MDX2915695.1"/>
    <property type="molecule type" value="Genomic_DNA"/>
</dbReference>
<comment type="caution">
    <text evidence="2">The sequence shown here is derived from an EMBL/GenBank/DDBJ whole genome shotgun (WGS) entry which is preliminary data.</text>
</comment>
<name>A0ABU4LIQ6_9ACTN</name>
<protein>
    <submittedName>
        <fullName evidence="2">Uncharacterized protein</fullName>
    </submittedName>
</protein>